<organism evidence="2">
    <name type="scientific">Ackermannviridae sp. ctQad106</name>
    <dbReference type="NCBI Taxonomy" id="2826820"/>
    <lineage>
        <taxon>Viruses</taxon>
        <taxon>Duplodnaviria</taxon>
        <taxon>Heunggongvirae</taxon>
        <taxon>Uroviricota</taxon>
        <taxon>Caudoviricetes</taxon>
        <taxon>Pantevenvirales</taxon>
        <taxon>Ackermannviridae</taxon>
    </lineage>
</organism>
<feature type="transmembrane region" description="Helical" evidence="1">
    <location>
        <begin position="36"/>
        <end position="55"/>
    </location>
</feature>
<name>A0A8S5QNH8_9CAUD</name>
<sequence length="187" mass="20400">MVAFAWVVIIAGLIVGFGNRADEKRENPSAKGMTRVQKWSFGAVAVAAVYALMIAPSLDTDTSAPATSVEDRSGPCTYKVTADFEEEWNNSVGHDWEFYSTVNGETITSSGVEITCDAGDRVDLHAQCVEQDTYPDIGEDNSYIIIEEDDLWNAFTVYSDVTVTEDRGRFAGNTAGIAVTFTFEPVE</sequence>
<reference evidence="2" key="1">
    <citation type="journal article" date="2021" name="Proc. Natl. Acad. Sci. U.S.A.">
        <title>A Catalog of Tens of Thousands of Viruses from Human Metagenomes Reveals Hidden Associations with Chronic Diseases.</title>
        <authorList>
            <person name="Tisza M.J."/>
            <person name="Buck C.B."/>
        </authorList>
    </citation>
    <scope>NUCLEOTIDE SEQUENCE</scope>
    <source>
        <strain evidence="2">CtQad106</strain>
    </source>
</reference>
<keyword evidence="1" id="KW-1133">Transmembrane helix</keyword>
<evidence type="ECO:0000256" key="1">
    <source>
        <dbReference type="SAM" id="Phobius"/>
    </source>
</evidence>
<protein>
    <submittedName>
        <fullName evidence="2">Uncharacterized protein</fullName>
    </submittedName>
</protein>
<keyword evidence="1" id="KW-0472">Membrane</keyword>
<proteinExistence type="predicted"/>
<keyword evidence="1" id="KW-0812">Transmembrane</keyword>
<accession>A0A8S5QNH8</accession>
<dbReference type="EMBL" id="BK015691">
    <property type="protein sequence ID" value="DAE20293.1"/>
    <property type="molecule type" value="Genomic_DNA"/>
</dbReference>
<evidence type="ECO:0000313" key="2">
    <source>
        <dbReference type="EMBL" id="DAE20293.1"/>
    </source>
</evidence>